<sequence>MKHAPFQSQLVLLFWLLAALTFVTVIFVWMMPTQAAWAALFVLPAVVLAMWGQRIANTCLAPLTHLSQCIEQAHYGQFTQQIDCGQQKDAIAQLCRHINAVLTHIDPQMRPTAAGRSGSDDTQTATLEREPQSNHLLVQTQRLNGPHLIGNLAMIQQDLSGVSQEMQGVFDLATVTAREAIDGQSTVGQVVIHLQAMTMRINQVADAVARLNVRTQDINAAVQIITTVANQTNLLALNAAIEAARAGEAGRGFAVVADEVRKLAESSRRSSESISQIISELRSESERMLADSDAMREIADQSSAVIGDMEAHFGRFAQSARETQQRATYTRDMGFGTLVKVDHMLYKQHAYMAIFTNGRESEHVKAIEVDHHTCRLGRWYDTVGREYFGQTQAYNAMNVSHKRVHENVHQFIPLLDGKDAISPDTQAIILQAMRATEEASSQVMRHIDRMIAERYDH</sequence>
<keyword evidence="5" id="KW-0472">Membrane</keyword>
<evidence type="ECO:0000256" key="3">
    <source>
        <dbReference type="PROSITE-ProRule" id="PRU00284"/>
    </source>
</evidence>
<dbReference type="SMART" id="SM00283">
    <property type="entry name" value="MA"/>
    <property type="match status" value="1"/>
</dbReference>
<dbReference type="PANTHER" id="PTHR32089:SF112">
    <property type="entry name" value="LYSOZYME-LIKE PROTEIN-RELATED"/>
    <property type="match status" value="1"/>
</dbReference>
<dbReference type="Pfam" id="PF00015">
    <property type="entry name" value="MCPsignal"/>
    <property type="match status" value="1"/>
</dbReference>
<comment type="subcellular location">
    <subcellularLocation>
        <location evidence="1">Membrane</location>
    </subcellularLocation>
</comment>
<evidence type="ECO:0000259" key="6">
    <source>
        <dbReference type="PROSITE" id="PS50111"/>
    </source>
</evidence>
<dbReference type="AlphaFoldDB" id="A0A1H3F9M7"/>
<keyword evidence="8" id="KW-1185">Reference proteome</keyword>
<keyword evidence="2 3" id="KW-0807">Transducer</keyword>
<dbReference type="Pfam" id="PF13682">
    <property type="entry name" value="CZB"/>
    <property type="match status" value="1"/>
</dbReference>
<evidence type="ECO:0000256" key="5">
    <source>
        <dbReference type="SAM" id="Phobius"/>
    </source>
</evidence>
<evidence type="ECO:0000313" key="8">
    <source>
        <dbReference type="Proteomes" id="UP000198672"/>
    </source>
</evidence>
<dbReference type="Gene3D" id="1.10.287.950">
    <property type="entry name" value="Methyl-accepting chemotaxis protein"/>
    <property type="match status" value="1"/>
</dbReference>
<dbReference type="OrthoDB" id="9808588at2"/>
<dbReference type="GO" id="GO:0006935">
    <property type="term" value="P:chemotaxis"/>
    <property type="evidence" value="ECO:0007669"/>
    <property type="project" value="UniProtKB-ARBA"/>
</dbReference>
<keyword evidence="5" id="KW-1133">Transmembrane helix</keyword>
<protein>
    <submittedName>
        <fullName evidence="7">Methyl-accepting chemotaxis protein</fullName>
    </submittedName>
</protein>
<organism evidence="7 8">
    <name type="scientific">Allochromatium warmingii</name>
    <name type="common">Chromatium warmingii</name>
    <dbReference type="NCBI Taxonomy" id="61595"/>
    <lineage>
        <taxon>Bacteria</taxon>
        <taxon>Pseudomonadati</taxon>
        <taxon>Pseudomonadota</taxon>
        <taxon>Gammaproteobacteria</taxon>
        <taxon>Chromatiales</taxon>
        <taxon>Chromatiaceae</taxon>
        <taxon>Allochromatium</taxon>
    </lineage>
</organism>
<dbReference type="STRING" id="61595.SAMN05421644_11727"/>
<feature type="region of interest" description="Disordered" evidence="4">
    <location>
        <begin position="109"/>
        <end position="128"/>
    </location>
</feature>
<accession>A0A1H3F9M7</accession>
<feature type="transmembrane region" description="Helical" evidence="5">
    <location>
        <begin position="35"/>
        <end position="52"/>
    </location>
</feature>
<feature type="transmembrane region" description="Helical" evidence="5">
    <location>
        <begin position="12"/>
        <end position="29"/>
    </location>
</feature>
<reference evidence="8" key="1">
    <citation type="submission" date="2016-10" db="EMBL/GenBank/DDBJ databases">
        <authorList>
            <person name="Varghese N."/>
            <person name="Submissions S."/>
        </authorList>
    </citation>
    <scope>NUCLEOTIDE SEQUENCE [LARGE SCALE GENOMIC DNA]</scope>
    <source>
        <strain evidence="8">DSM 173</strain>
    </source>
</reference>
<proteinExistence type="predicted"/>
<name>A0A1H3F9M7_ALLWA</name>
<gene>
    <name evidence="7" type="ORF">SAMN05421644_11727</name>
</gene>
<dbReference type="EMBL" id="FNOW01000017">
    <property type="protein sequence ID" value="SDX87640.1"/>
    <property type="molecule type" value="Genomic_DNA"/>
</dbReference>
<dbReference type="InterPro" id="IPR025991">
    <property type="entry name" value="Chemoreceptor_zinc-bind_dom"/>
</dbReference>
<evidence type="ECO:0000256" key="4">
    <source>
        <dbReference type="SAM" id="MobiDB-lite"/>
    </source>
</evidence>
<feature type="domain" description="Methyl-accepting transducer" evidence="6">
    <location>
        <begin position="151"/>
        <end position="323"/>
    </location>
</feature>
<evidence type="ECO:0000256" key="2">
    <source>
        <dbReference type="ARBA" id="ARBA00023224"/>
    </source>
</evidence>
<dbReference type="GO" id="GO:0016020">
    <property type="term" value="C:membrane"/>
    <property type="evidence" value="ECO:0007669"/>
    <property type="project" value="UniProtKB-SubCell"/>
</dbReference>
<dbReference type="RefSeq" id="WP_091333391.1">
    <property type="nucleotide sequence ID" value="NZ_FNOW01000017.1"/>
</dbReference>
<dbReference type="SUPFAM" id="SSF58104">
    <property type="entry name" value="Methyl-accepting chemotaxis protein (MCP) signaling domain"/>
    <property type="match status" value="1"/>
</dbReference>
<dbReference type="GO" id="GO:0007165">
    <property type="term" value="P:signal transduction"/>
    <property type="evidence" value="ECO:0007669"/>
    <property type="project" value="UniProtKB-KW"/>
</dbReference>
<dbReference type="InterPro" id="IPR004089">
    <property type="entry name" value="MCPsignal_dom"/>
</dbReference>
<dbReference type="PANTHER" id="PTHR32089">
    <property type="entry name" value="METHYL-ACCEPTING CHEMOTAXIS PROTEIN MCPB"/>
    <property type="match status" value="1"/>
</dbReference>
<keyword evidence="5" id="KW-0812">Transmembrane</keyword>
<dbReference type="Proteomes" id="UP000198672">
    <property type="component" value="Unassembled WGS sequence"/>
</dbReference>
<evidence type="ECO:0000313" key="7">
    <source>
        <dbReference type="EMBL" id="SDX87640.1"/>
    </source>
</evidence>
<evidence type="ECO:0000256" key="1">
    <source>
        <dbReference type="ARBA" id="ARBA00004370"/>
    </source>
</evidence>
<dbReference type="PROSITE" id="PS50111">
    <property type="entry name" value="CHEMOTAXIS_TRANSDUC_2"/>
    <property type="match status" value="1"/>
</dbReference>
<dbReference type="Gene3D" id="1.20.120.30">
    <property type="entry name" value="Aspartate receptor, ligand-binding domain"/>
    <property type="match status" value="1"/>
</dbReference>